<organism evidence="12 13">
    <name type="scientific">Planotetraspora mira</name>
    <dbReference type="NCBI Taxonomy" id="58121"/>
    <lineage>
        <taxon>Bacteria</taxon>
        <taxon>Bacillati</taxon>
        <taxon>Actinomycetota</taxon>
        <taxon>Actinomycetes</taxon>
        <taxon>Streptosporangiales</taxon>
        <taxon>Streptosporangiaceae</taxon>
        <taxon>Planotetraspora</taxon>
    </lineage>
</organism>
<dbReference type="InterPro" id="IPR036565">
    <property type="entry name" value="Mur-like_cat_sf"/>
</dbReference>
<dbReference type="InterPro" id="IPR036615">
    <property type="entry name" value="Mur_ligase_C_dom_sf"/>
</dbReference>
<evidence type="ECO:0000256" key="1">
    <source>
        <dbReference type="ARBA" id="ARBA00005898"/>
    </source>
</evidence>
<comment type="catalytic activity">
    <reaction evidence="7">
        <text>UDP-N-acetyl-alpha-D-muramoyl-L-alanyl-D-glutamate + meso-2,6-diaminopimelate + ATP = UDP-N-acetyl-alpha-D-muramoyl-L-alanyl-gamma-D-glutamyl-meso-2,6-diaminopimelate + ADP + phosphate + H(+)</text>
        <dbReference type="Rhea" id="RHEA:23676"/>
        <dbReference type="ChEBI" id="CHEBI:15378"/>
        <dbReference type="ChEBI" id="CHEBI:30616"/>
        <dbReference type="ChEBI" id="CHEBI:43474"/>
        <dbReference type="ChEBI" id="CHEBI:57791"/>
        <dbReference type="ChEBI" id="CHEBI:83900"/>
        <dbReference type="ChEBI" id="CHEBI:83905"/>
        <dbReference type="ChEBI" id="CHEBI:456216"/>
        <dbReference type="EC" id="6.3.2.13"/>
    </reaction>
</comment>
<dbReference type="Pfam" id="PF08245">
    <property type="entry name" value="Mur_ligase_M"/>
    <property type="match status" value="1"/>
</dbReference>
<accession>A0A8J3TGV2</accession>
<evidence type="ECO:0000256" key="3">
    <source>
        <dbReference type="ARBA" id="ARBA00022960"/>
    </source>
</evidence>
<evidence type="ECO:0000256" key="2">
    <source>
        <dbReference type="ARBA" id="ARBA00022618"/>
    </source>
</evidence>
<keyword evidence="3 7" id="KW-0133">Cell shape</keyword>
<feature type="domain" description="Mur ligase central" evidence="11">
    <location>
        <begin position="142"/>
        <end position="343"/>
    </location>
</feature>
<dbReference type="GO" id="GO:0000287">
    <property type="term" value="F:magnesium ion binding"/>
    <property type="evidence" value="ECO:0007669"/>
    <property type="project" value="UniProtKB-UniRule"/>
</dbReference>
<keyword evidence="7 12" id="KW-0436">Ligase</keyword>
<comment type="caution">
    <text evidence="12">The sequence shown here is derived from an EMBL/GenBank/DDBJ whole genome shotgun (WGS) entry which is preliminary data.</text>
</comment>
<evidence type="ECO:0000313" key="13">
    <source>
        <dbReference type="Proteomes" id="UP000650628"/>
    </source>
</evidence>
<proteinExistence type="inferred from homology"/>
<evidence type="ECO:0000256" key="4">
    <source>
        <dbReference type="ARBA" id="ARBA00022984"/>
    </source>
</evidence>
<evidence type="ECO:0000313" key="12">
    <source>
        <dbReference type="EMBL" id="GII26723.1"/>
    </source>
</evidence>
<keyword evidence="13" id="KW-1185">Reference proteome</keyword>
<feature type="binding site" evidence="7">
    <location>
        <position position="213"/>
    </location>
    <ligand>
        <name>UDP-N-acetyl-alpha-D-muramoyl-L-alanyl-D-glutamate</name>
        <dbReference type="ChEBI" id="CHEBI:83900"/>
    </ligand>
</feature>
<evidence type="ECO:0000259" key="10">
    <source>
        <dbReference type="Pfam" id="PF02875"/>
    </source>
</evidence>
<feature type="short sequence motif" description="Meso-diaminopimelate recognition motif" evidence="7">
    <location>
        <begin position="443"/>
        <end position="446"/>
    </location>
</feature>
<dbReference type="AlphaFoldDB" id="A0A8J3TGV2"/>
<dbReference type="GO" id="GO:0005737">
    <property type="term" value="C:cytoplasm"/>
    <property type="evidence" value="ECO:0007669"/>
    <property type="project" value="UniProtKB-SubCell"/>
</dbReference>
<dbReference type="Pfam" id="PF02875">
    <property type="entry name" value="Mur_ligase_C"/>
    <property type="match status" value="1"/>
</dbReference>
<feature type="binding site" evidence="7">
    <location>
        <begin position="186"/>
        <end position="187"/>
    </location>
    <ligand>
        <name>UDP-N-acetyl-alpha-D-muramoyl-L-alanyl-D-glutamate</name>
        <dbReference type="ChEBI" id="CHEBI:83900"/>
    </ligand>
</feature>
<comment type="pathway">
    <text evidence="7 8">Cell wall biogenesis; peptidoglycan biosynthesis.</text>
</comment>
<evidence type="ECO:0000256" key="5">
    <source>
        <dbReference type="ARBA" id="ARBA00023306"/>
    </source>
</evidence>
<feature type="modified residue" description="N6-carboxylysine" evidence="7">
    <location>
        <position position="253"/>
    </location>
</feature>
<feature type="binding site" evidence="7">
    <location>
        <begin position="443"/>
        <end position="446"/>
    </location>
    <ligand>
        <name>meso-2,6-diaminopimelate</name>
        <dbReference type="ChEBI" id="CHEBI:57791"/>
    </ligand>
</feature>
<keyword evidence="7" id="KW-0067">ATP-binding</keyword>
<dbReference type="Pfam" id="PF01225">
    <property type="entry name" value="Mur_ligase"/>
    <property type="match status" value="1"/>
</dbReference>
<keyword evidence="7" id="KW-0547">Nucleotide-binding</keyword>
<keyword evidence="4 7" id="KW-0573">Peptidoglycan synthesis</keyword>
<dbReference type="NCBIfam" id="TIGR01085">
    <property type="entry name" value="murE"/>
    <property type="match status" value="1"/>
</dbReference>
<feature type="binding site" evidence="7">
    <location>
        <position position="419"/>
    </location>
    <ligand>
        <name>meso-2,6-diaminopimelate</name>
        <dbReference type="ChEBI" id="CHEBI:57791"/>
    </ligand>
</feature>
<dbReference type="PANTHER" id="PTHR23135">
    <property type="entry name" value="MUR LIGASE FAMILY MEMBER"/>
    <property type="match status" value="1"/>
</dbReference>
<dbReference type="PANTHER" id="PTHR23135:SF4">
    <property type="entry name" value="UDP-N-ACETYLMURAMOYL-L-ALANYL-D-GLUTAMATE--2,6-DIAMINOPIMELATE LIGASE MURE HOMOLOG, CHLOROPLASTIC"/>
    <property type="match status" value="1"/>
</dbReference>
<dbReference type="InterPro" id="IPR005761">
    <property type="entry name" value="UDP-N-AcMur-Glu-dNH2Pim_ligase"/>
</dbReference>
<evidence type="ECO:0000259" key="9">
    <source>
        <dbReference type="Pfam" id="PF01225"/>
    </source>
</evidence>
<dbReference type="NCBIfam" id="NF001126">
    <property type="entry name" value="PRK00139.1-4"/>
    <property type="match status" value="1"/>
</dbReference>
<keyword evidence="7" id="KW-0963">Cytoplasm</keyword>
<dbReference type="GO" id="GO:0005524">
    <property type="term" value="F:ATP binding"/>
    <property type="evidence" value="ECO:0007669"/>
    <property type="project" value="UniProtKB-UniRule"/>
</dbReference>
<dbReference type="GO" id="GO:0009252">
    <property type="term" value="P:peptidoglycan biosynthetic process"/>
    <property type="evidence" value="ECO:0007669"/>
    <property type="project" value="UniProtKB-UniRule"/>
</dbReference>
<comment type="function">
    <text evidence="7">Catalyzes the addition of meso-diaminopimelic acid to the nucleotide precursor UDP-N-acetylmuramoyl-L-alanyl-D-glutamate (UMAG) in the biosynthesis of bacterial cell-wall peptidoglycan.</text>
</comment>
<dbReference type="NCBIfam" id="NF001124">
    <property type="entry name" value="PRK00139.1-2"/>
    <property type="match status" value="1"/>
</dbReference>
<dbReference type="SUPFAM" id="SSF53623">
    <property type="entry name" value="MurD-like peptide ligases, catalytic domain"/>
    <property type="match status" value="1"/>
</dbReference>
<dbReference type="GO" id="GO:0008360">
    <property type="term" value="P:regulation of cell shape"/>
    <property type="evidence" value="ECO:0007669"/>
    <property type="project" value="UniProtKB-KW"/>
</dbReference>
<keyword evidence="2 7" id="KW-0132">Cell division</keyword>
<dbReference type="EC" id="6.3.2.13" evidence="7"/>
<evidence type="ECO:0000256" key="8">
    <source>
        <dbReference type="RuleBase" id="RU004135"/>
    </source>
</evidence>
<sequence>MSSFAPVGDEERYALAVRPPSSMRPVAAPARPLSGLAALLGASSPGTRPARGAVTGLTIDSRRVQRGDLYVALPGKTAHGAVFAADALAAGAVAVLTDEAGRESAAATGLPVLVVPDPRALLGRVAAWVYGRPATGISIIGVTGTSGKSTSTFLLEAGLRAAGHRTGLVGGVEIRAGDVRFVPELTTPEASDLQGLFALMREQDVTAAAMEVSSHALALGRVDGVFYDVAIFTNLSQDHLDFHRDLDDYFATKARLFTPEFARIGVVNIDDAHGRELVGLAEIPMITFSASGAPEAEWRAENVRLGSDGSAFRVVGPGGIEADASVALPGPFNVANTLGVLVALVEAGISLQTAVAGVAAFAGVPGRMERVRGTDGYQVIVDYAHKPGAVESVLTSLRSVLDDGPGGRLTIVLGCGGDRDKGKRPMMGELAARLADVAILTSDNPRTEDPLGILAAMFDGVREVPQAERGHVIMEPDRAAAIDLAISRAEPGDVVVVAGKGHEQGQYIGDQVIPFDDREVAAESVRRKQGGPPGGGAVGG</sequence>
<comment type="similarity">
    <text evidence="1 7">Belongs to the MurCDEF family. MurE subfamily.</text>
</comment>
<dbReference type="InterPro" id="IPR000713">
    <property type="entry name" value="Mur_ligase_N"/>
</dbReference>
<dbReference type="Proteomes" id="UP000650628">
    <property type="component" value="Unassembled WGS sequence"/>
</dbReference>
<name>A0A8J3TGV2_9ACTN</name>
<comment type="subcellular location">
    <subcellularLocation>
        <location evidence="7 8">Cytoplasm</location>
    </subcellularLocation>
</comment>
<comment type="cofactor">
    <cofactor evidence="7">
        <name>Mg(2+)</name>
        <dbReference type="ChEBI" id="CHEBI:18420"/>
    </cofactor>
</comment>
<comment type="PTM">
    <text evidence="7">Carboxylation is probably crucial for Mg(2+) binding and, consequently, for the gamma-phosphate positioning of ATP.</text>
</comment>
<keyword evidence="5 7" id="KW-0131">Cell cycle</keyword>
<feature type="binding site" evidence="7">
    <location>
        <position position="221"/>
    </location>
    <ligand>
        <name>UDP-N-acetyl-alpha-D-muramoyl-L-alanyl-D-glutamate</name>
        <dbReference type="ChEBI" id="CHEBI:83900"/>
    </ligand>
</feature>
<protein>
    <recommendedName>
        <fullName evidence="7">UDP-N-acetylmuramoyl-L-alanyl-D-glutamate--2,6-diaminopimelate ligase</fullName>
        <ecNumber evidence="7">6.3.2.13</ecNumber>
    </recommendedName>
    <alternativeName>
        <fullName evidence="7">Meso-A2pm-adding enzyme</fullName>
    </alternativeName>
    <alternativeName>
        <fullName evidence="7">Meso-diaminopimelate-adding enzyme</fullName>
    </alternativeName>
    <alternativeName>
        <fullName evidence="7">UDP-MurNAc-L-Ala-D-Glu:meso-diaminopimelate ligase</fullName>
    </alternativeName>
    <alternativeName>
        <fullName evidence="7">UDP-MurNAc-tripeptide synthetase</fullName>
    </alternativeName>
    <alternativeName>
        <fullName evidence="7">UDP-N-acetylmuramyl-tripeptide synthetase</fullName>
    </alternativeName>
</protein>
<dbReference type="Gene3D" id="3.40.1190.10">
    <property type="entry name" value="Mur-like, catalytic domain"/>
    <property type="match status" value="1"/>
</dbReference>
<dbReference type="InterPro" id="IPR013221">
    <property type="entry name" value="Mur_ligase_cen"/>
</dbReference>
<dbReference type="SUPFAM" id="SSF53244">
    <property type="entry name" value="MurD-like peptide ligases, peptide-binding domain"/>
    <property type="match status" value="1"/>
</dbReference>
<reference evidence="12 13" key="1">
    <citation type="submission" date="2021-01" db="EMBL/GenBank/DDBJ databases">
        <title>Whole genome shotgun sequence of Planotetraspora mira NBRC 15435.</title>
        <authorList>
            <person name="Komaki H."/>
            <person name="Tamura T."/>
        </authorList>
    </citation>
    <scope>NUCLEOTIDE SEQUENCE [LARGE SCALE GENOMIC DNA]</scope>
    <source>
        <strain evidence="12 13">NBRC 15435</strain>
    </source>
</reference>
<evidence type="ECO:0000256" key="7">
    <source>
        <dbReference type="HAMAP-Rule" id="MF_00208"/>
    </source>
</evidence>
<comment type="caution">
    <text evidence="7">Lacks conserved residue(s) required for the propagation of feature annotation.</text>
</comment>
<evidence type="ECO:0000256" key="6">
    <source>
        <dbReference type="ARBA" id="ARBA00023316"/>
    </source>
</evidence>
<feature type="binding site" evidence="7">
    <location>
        <position position="503"/>
    </location>
    <ligand>
        <name>meso-2,6-diaminopimelate</name>
        <dbReference type="ChEBI" id="CHEBI:57791"/>
    </ligand>
</feature>
<dbReference type="Gene3D" id="3.90.190.20">
    <property type="entry name" value="Mur ligase, C-terminal domain"/>
    <property type="match status" value="1"/>
</dbReference>
<keyword evidence="7" id="KW-0460">Magnesium</keyword>
<dbReference type="GO" id="GO:0071555">
    <property type="term" value="P:cell wall organization"/>
    <property type="evidence" value="ECO:0007669"/>
    <property type="project" value="UniProtKB-KW"/>
</dbReference>
<gene>
    <name evidence="7 12" type="primary">murE</name>
    <name evidence="12" type="ORF">Pmi06nite_01650</name>
</gene>
<dbReference type="SUPFAM" id="SSF63418">
    <property type="entry name" value="MurE/MurF N-terminal domain"/>
    <property type="match status" value="1"/>
</dbReference>
<feature type="domain" description="Mur ligase C-terminal" evidence="10">
    <location>
        <begin position="366"/>
        <end position="501"/>
    </location>
</feature>
<dbReference type="InterPro" id="IPR004101">
    <property type="entry name" value="Mur_ligase_C"/>
</dbReference>
<keyword evidence="6 7" id="KW-0961">Cell wall biogenesis/degradation</keyword>
<dbReference type="InterPro" id="IPR035911">
    <property type="entry name" value="MurE/MurF_N"/>
</dbReference>
<evidence type="ECO:0000259" key="11">
    <source>
        <dbReference type="Pfam" id="PF08245"/>
    </source>
</evidence>
<dbReference type="HAMAP" id="MF_00208">
    <property type="entry name" value="MurE"/>
    <property type="match status" value="1"/>
</dbReference>
<feature type="binding site" evidence="7">
    <location>
        <position position="499"/>
    </location>
    <ligand>
        <name>meso-2,6-diaminopimelate</name>
        <dbReference type="ChEBI" id="CHEBI:57791"/>
    </ligand>
</feature>
<feature type="binding site" evidence="7">
    <location>
        <begin position="144"/>
        <end position="150"/>
    </location>
    <ligand>
        <name>ATP</name>
        <dbReference type="ChEBI" id="CHEBI:30616"/>
    </ligand>
</feature>
<dbReference type="GO" id="GO:0051301">
    <property type="term" value="P:cell division"/>
    <property type="evidence" value="ECO:0007669"/>
    <property type="project" value="UniProtKB-KW"/>
</dbReference>
<feature type="binding site" evidence="7">
    <location>
        <position position="61"/>
    </location>
    <ligand>
        <name>UDP-N-acetyl-alpha-D-muramoyl-L-alanyl-D-glutamate</name>
        <dbReference type="ChEBI" id="CHEBI:83900"/>
    </ligand>
</feature>
<feature type="domain" description="Mur ligase N-terminal catalytic" evidence="9">
    <location>
        <begin position="54"/>
        <end position="127"/>
    </location>
</feature>
<dbReference type="UniPathway" id="UPA00219"/>
<dbReference type="EMBL" id="BOOO01000001">
    <property type="protein sequence ID" value="GII26723.1"/>
    <property type="molecule type" value="Genomic_DNA"/>
</dbReference>
<dbReference type="GO" id="GO:0008765">
    <property type="term" value="F:UDP-N-acetylmuramoylalanyl-D-glutamate-2,6-diaminopimelate ligase activity"/>
    <property type="evidence" value="ECO:0007669"/>
    <property type="project" value="UniProtKB-UniRule"/>
</dbReference>
<dbReference type="Gene3D" id="3.40.1390.10">
    <property type="entry name" value="MurE/MurF, N-terminal domain"/>
    <property type="match status" value="1"/>
</dbReference>